<dbReference type="Proteomes" id="UP001210925">
    <property type="component" value="Unassembled WGS sequence"/>
</dbReference>
<feature type="transmembrane region" description="Helical" evidence="2">
    <location>
        <begin position="37"/>
        <end position="57"/>
    </location>
</feature>
<evidence type="ECO:0000313" key="4">
    <source>
        <dbReference type="Proteomes" id="UP001210925"/>
    </source>
</evidence>
<dbReference type="EMBL" id="JADGKB010000032">
    <property type="protein sequence ID" value="KAJ3258018.1"/>
    <property type="molecule type" value="Genomic_DNA"/>
</dbReference>
<evidence type="ECO:0000313" key="3">
    <source>
        <dbReference type="EMBL" id="KAJ3258018.1"/>
    </source>
</evidence>
<feature type="region of interest" description="Disordered" evidence="1">
    <location>
        <begin position="135"/>
        <end position="169"/>
    </location>
</feature>
<name>A0AAD5UHX0_9FUNG</name>
<feature type="transmembrane region" description="Helical" evidence="2">
    <location>
        <begin position="78"/>
        <end position="103"/>
    </location>
</feature>
<keyword evidence="2" id="KW-0472">Membrane</keyword>
<feature type="transmembrane region" description="Helical" evidence="2">
    <location>
        <begin position="12"/>
        <end position="31"/>
    </location>
</feature>
<keyword evidence="4" id="KW-1185">Reference proteome</keyword>
<feature type="compositionally biased region" description="Basic and acidic residues" evidence="1">
    <location>
        <begin position="135"/>
        <end position="151"/>
    </location>
</feature>
<proteinExistence type="predicted"/>
<protein>
    <submittedName>
        <fullName evidence="3">Uncharacterized protein</fullName>
    </submittedName>
</protein>
<evidence type="ECO:0000256" key="2">
    <source>
        <dbReference type="SAM" id="Phobius"/>
    </source>
</evidence>
<keyword evidence="2" id="KW-0812">Transmembrane</keyword>
<dbReference type="AlphaFoldDB" id="A0AAD5UHX0"/>
<keyword evidence="2" id="KW-1133">Transmembrane helix</keyword>
<organism evidence="3 4">
    <name type="scientific">Boothiomyces macroporosus</name>
    <dbReference type="NCBI Taxonomy" id="261099"/>
    <lineage>
        <taxon>Eukaryota</taxon>
        <taxon>Fungi</taxon>
        <taxon>Fungi incertae sedis</taxon>
        <taxon>Chytridiomycota</taxon>
        <taxon>Chytridiomycota incertae sedis</taxon>
        <taxon>Chytridiomycetes</taxon>
        <taxon>Rhizophydiales</taxon>
        <taxon>Terramycetaceae</taxon>
        <taxon>Boothiomyces</taxon>
    </lineage>
</organism>
<feature type="compositionally biased region" description="Polar residues" evidence="1">
    <location>
        <begin position="153"/>
        <end position="169"/>
    </location>
</feature>
<gene>
    <name evidence="3" type="ORF">HK103_004152</name>
</gene>
<reference evidence="3" key="1">
    <citation type="submission" date="2020-05" db="EMBL/GenBank/DDBJ databases">
        <title>Phylogenomic resolution of chytrid fungi.</title>
        <authorList>
            <person name="Stajich J.E."/>
            <person name="Amses K."/>
            <person name="Simmons R."/>
            <person name="Seto K."/>
            <person name="Myers J."/>
            <person name="Bonds A."/>
            <person name="Quandt C.A."/>
            <person name="Barry K."/>
            <person name="Liu P."/>
            <person name="Grigoriev I."/>
            <person name="Longcore J.E."/>
            <person name="James T.Y."/>
        </authorList>
    </citation>
    <scope>NUCLEOTIDE SEQUENCE</scope>
    <source>
        <strain evidence="3">PLAUS21</strain>
    </source>
</reference>
<evidence type="ECO:0000256" key="1">
    <source>
        <dbReference type="SAM" id="MobiDB-lite"/>
    </source>
</evidence>
<sequence>MSDQERSLANFLWIYPILYPIADIISIAGYFNGNLGAISALVWNIVNIGLLLQEIAVHSWFVKEMTRLFQIGKNAPISLWLTVTIQFVYMIGFFLSLLCSIIFESPTASELIYLFWSINIALIHPLMKEILASRETKSGSKKSDKPSDKKIMSTRSAGNKASTNALSET</sequence>
<accession>A0AAD5UHX0</accession>
<comment type="caution">
    <text evidence="3">The sequence shown here is derived from an EMBL/GenBank/DDBJ whole genome shotgun (WGS) entry which is preliminary data.</text>
</comment>